<evidence type="ECO:0000256" key="1">
    <source>
        <dbReference type="ARBA" id="ARBA00022741"/>
    </source>
</evidence>
<dbReference type="InterPro" id="IPR000719">
    <property type="entry name" value="Prot_kinase_dom"/>
</dbReference>
<comment type="catalytic activity">
    <reaction evidence="4">
        <text>L-threonyl-[protein] + ATP = O-phospho-L-threonyl-[protein] + ADP + H(+)</text>
        <dbReference type="Rhea" id="RHEA:46608"/>
        <dbReference type="Rhea" id="RHEA-COMP:11060"/>
        <dbReference type="Rhea" id="RHEA-COMP:11605"/>
        <dbReference type="ChEBI" id="CHEBI:15378"/>
        <dbReference type="ChEBI" id="CHEBI:30013"/>
        <dbReference type="ChEBI" id="CHEBI:30616"/>
        <dbReference type="ChEBI" id="CHEBI:61977"/>
        <dbReference type="ChEBI" id="CHEBI:456216"/>
    </reaction>
</comment>
<dbReference type="Gene3D" id="1.10.510.10">
    <property type="entry name" value="Transferase(Phosphotransferase) domain 1"/>
    <property type="match status" value="1"/>
</dbReference>
<dbReference type="InterPro" id="IPR045274">
    <property type="entry name" value="WAK-like"/>
</dbReference>
<sequence length="805" mass="91638">MLQTEAVLHGQVQFSGPEKLKNDKLQSCIGLNLCEFRLDHEVDILFSHQMHRVKEIYVLPKKILSQACPYQKAHLVWEPGGSVGKQAPWNCSDKYLKHGVVLKLNAKTHETCLHNTLEVFSAEETQTWMVNEKMGFKVLPDLSLEVWVKLAVYGFKYQKLMSLLVKESRRVWERGRLTAMCALAIVTPPFDISFDDTVIQEMRKSCVLIVVGSATMRMMRWLHMIELEIVTTALGIGVSLECLEPYLSHDEVLGLTTKTHLAKKTREWSNQSTFKIQVCTDFNLAALIEFESYDWKCKEQMIILVDHSPRSQESLGLVQKRYELGGDDRHEIISAIAMKISIIGAELDRNLCGADETENTMIGGDFEAMAERFDSVENPIATIGTEEKLEDSSAIMGIVMVPVFPDVDLRQWISWMEHYFARKGLNDFEKLHMAHGFIVDEAERIKLENEVRRYKEQLIECGDFAGYVSKTNSEYIEKDSQLGYQRIENRDGVLTNVEFPVFSGRFPLDWICRAESFFDSGDIEGRSYVIKKFTRPVGGEEEHPYKDIVLSARVSNNNGFLKLIGCCLEFPHPVMVFEDVEYKALNIRGSLGSEDVPVLPWNVLLKITKEVATAITYLHTAFPRIIIHKDIKATNIFLDKNWKAKLTDFSLAVTLPAGKSWIKDRVSGTPGYLDRTYSSTGSIVTEYADVYSFGILMLVLLMGRRPDMDGPEFTYFILDYARDLQERGELIEFGGGSKDMRPGQMKMFLDLALRCCAMRNEDRPKMILVAKEILVTSITLRIHQNIPPSSINVAEKFAEVGRDIS</sequence>
<name>A0ABQ7DEC4_BRACR</name>
<keyword evidence="2" id="KW-0067">ATP-binding</keyword>
<keyword evidence="1" id="KW-0547">Nucleotide-binding</keyword>
<evidence type="ECO:0000313" key="7">
    <source>
        <dbReference type="Proteomes" id="UP000266723"/>
    </source>
</evidence>
<accession>A0ABQ7DEC4</accession>
<dbReference type="Proteomes" id="UP000266723">
    <property type="component" value="Unassembled WGS sequence"/>
</dbReference>
<evidence type="ECO:0000256" key="3">
    <source>
        <dbReference type="ARBA" id="ARBA00047558"/>
    </source>
</evidence>
<dbReference type="InterPro" id="IPR008271">
    <property type="entry name" value="Ser/Thr_kinase_AS"/>
</dbReference>
<dbReference type="SUPFAM" id="SSF56112">
    <property type="entry name" value="Protein kinase-like (PK-like)"/>
    <property type="match status" value="1"/>
</dbReference>
<dbReference type="InterPro" id="IPR011009">
    <property type="entry name" value="Kinase-like_dom_sf"/>
</dbReference>
<evidence type="ECO:0000256" key="4">
    <source>
        <dbReference type="ARBA" id="ARBA00047951"/>
    </source>
</evidence>
<dbReference type="Pfam" id="PF00069">
    <property type="entry name" value="Pkinase"/>
    <property type="match status" value="1"/>
</dbReference>
<organism evidence="6 7">
    <name type="scientific">Brassica cretica</name>
    <name type="common">Mustard</name>
    <dbReference type="NCBI Taxonomy" id="69181"/>
    <lineage>
        <taxon>Eukaryota</taxon>
        <taxon>Viridiplantae</taxon>
        <taxon>Streptophyta</taxon>
        <taxon>Embryophyta</taxon>
        <taxon>Tracheophyta</taxon>
        <taxon>Spermatophyta</taxon>
        <taxon>Magnoliopsida</taxon>
        <taxon>eudicotyledons</taxon>
        <taxon>Gunneridae</taxon>
        <taxon>Pentapetalae</taxon>
        <taxon>rosids</taxon>
        <taxon>malvids</taxon>
        <taxon>Brassicales</taxon>
        <taxon>Brassicaceae</taxon>
        <taxon>Brassiceae</taxon>
        <taxon>Brassica</taxon>
    </lineage>
</organism>
<dbReference type="EMBL" id="QGKV02000649">
    <property type="protein sequence ID" value="KAF3576363.1"/>
    <property type="molecule type" value="Genomic_DNA"/>
</dbReference>
<proteinExistence type="predicted"/>
<dbReference type="PROSITE" id="PS00108">
    <property type="entry name" value="PROTEIN_KINASE_ST"/>
    <property type="match status" value="1"/>
</dbReference>
<comment type="caution">
    <text evidence="6">The sequence shown here is derived from an EMBL/GenBank/DDBJ whole genome shotgun (WGS) entry which is preliminary data.</text>
</comment>
<evidence type="ECO:0000259" key="5">
    <source>
        <dbReference type="PROSITE" id="PS50011"/>
    </source>
</evidence>
<dbReference type="SMART" id="SM00220">
    <property type="entry name" value="S_TKc"/>
    <property type="match status" value="1"/>
</dbReference>
<keyword evidence="7" id="KW-1185">Reference proteome</keyword>
<dbReference type="PANTHER" id="PTHR27005">
    <property type="entry name" value="WALL-ASSOCIATED RECEPTOR KINASE-LIKE 21"/>
    <property type="match status" value="1"/>
</dbReference>
<evidence type="ECO:0000313" key="6">
    <source>
        <dbReference type="EMBL" id="KAF3576363.1"/>
    </source>
</evidence>
<protein>
    <recommendedName>
        <fullName evidence="5">Protein kinase domain-containing protein</fullName>
    </recommendedName>
</protein>
<reference evidence="6 7" key="1">
    <citation type="journal article" date="2020" name="BMC Genomics">
        <title>Intraspecific diversification of the crop wild relative Brassica cretica Lam. using demographic model selection.</title>
        <authorList>
            <person name="Kioukis A."/>
            <person name="Michalopoulou V.A."/>
            <person name="Briers L."/>
            <person name="Pirintsos S."/>
            <person name="Studholme D.J."/>
            <person name="Pavlidis P."/>
            <person name="Sarris P.F."/>
        </authorList>
    </citation>
    <scope>NUCLEOTIDE SEQUENCE [LARGE SCALE GENOMIC DNA]</scope>
    <source>
        <strain evidence="7">cv. PFS-1207/04</strain>
    </source>
</reference>
<feature type="domain" description="Protein kinase" evidence="5">
    <location>
        <begin position="495"/>
        <end position="775"/>
    </location>
</feature>
<dbReference type="PROSITE" id="PS50011">
    <property type="entry name" value="PROTEIN_KINASE_DOM"/>
    <property type="match status" value="1"/>
</dbReference>
<comment type="catalytic activity">
    <reaction evidence="3">
        <text>L-seryl-[protein] + ATP = O-phospho-L-seryl-[protein] + ADP + H(+)</text>
        <dbReference type="Rhea" id="RHEA:17989"/>
        <dbReference type="Rhea" id="RHEA-COMP:9863"/>
        <dbReference type="Rhea" id="RHEA-COMP:11604"/>
        <dbReference type="ChEBI" id="CHEBI:15378"/>
        <dbReference type="ChEBI" id="CHEBI:29999"/>
        <dbReference type="ChEBI" id="CHEBI:30616"/>
        <dbReference type="ChEBI" id="CHEBI:83421"/>
        <dbReference type="ChEBI" id="CHEBI:456216"/>
    </reaction>
</comment>
<gene>
    <name evidence="6" type="ORF">DY000_02032380</name>
</gene>
<evidence type="ECO:0000256" key="2">
    <source>
        <dbReference type="ARBA" id="ARBA00022840"/>
    </source>
</evidence>
<dbReference type="PANTHER" id="PTHR27005:SF507">
    <property type="entry name" value="SERINE_THREONINE-PROTEIN KINASE ZRK1"/>
    <property type="match status" value="1"/>
</dbReference>